<gene>
    <name evidence="2" type="ORF">METZ01_LOCUS261529</name>
</gene>
<feature type="compositionally biased region" description="Basic and acidic residues" evidence="1">
    <location>
        <begin position="30"/>
        <end position="47"/>
    </location>
</feature>
<proteinExistence type="predicted"/>
<feature type="non-terminal residue" evidence="2">
    <location>
        <position position="1"/>
    </location>
</feature>
<organism evidence="2">
    <name type="scientific">marine metagenome</name>
    <dbReference type="NCBI Taxonomy" id="408172"/>
    <lineage>
        <taxon>unclassified sequences</taxon>
        <taxon>metagenomes</taxon>
        <taxon>ecological metagenomes</taxon>
    </lineage>
</organism>
<dbReference type="EMBL" id="UINC01072784">
    <property type="protein sequence ID" value="SVC08675.1"/>
    <property type="molecule type" value="Genomic_DNA"/>
</dbReference>
<accession>A0A382JAQ9</accession>
<dbReference type="AlphaFoldDB" id="A0A382JAQ9"/>
<feature type="non-terminal residue" evidence="2">
    <location>
        <position position="84"/>
    </location>
</feature>
<name>A0A382JAQ9_9ZZZZ</name>
<evidence type="ECO:0000313" key="2">
    <source>
        <dbReference type="EMBL" id="SVC08675.1"/>
    </source>
</evidence>
<reference evidence="2" key="1">
    <citation type="submission" date="2018-05" db="EMBL/GenBank/DDBJ databases">
        <authorList>
            <person name="Lanie J.A."/>
            <person name="Ng W.-L."/>
            <person name="Kazmierczak K.M."/>
            <person name="Andrzejewski T.M."/>
            <person name="Davidsen T.M."/>
            <person name="Wayne K.J."/>
            <person name="Tettelin H."/>
            <person name="Glass J.I."/>
            <person name="Rusch D."/>
            <person name="Podicherti R."/>
            <person name="Tsui H.-C.T."/>
            <person name="Winkler M.E."/>
        </authorList>
    </citation>
    <scope>NUCLEOTIDE SEQUENCE</scope>
</reference>
<evidence type="ECO:0000256" key="1">
    <source>
        <dbReference type="SAM" id="MobiDB-lite"/>
    </source>
</evidence>
<sequence>VRRHAEPPLRLGHVVHAGPASSAPEPVHQGADRRIPGRDPVRSDRHRQPLLGRCPRRGRCTRCRRAARPDSGRLLAPLAFPKRL</sequence>
<protein>
    <submittedName>
        <fullName evidence="2">Uncharacterized protein</fullName>
    </submittedName>
</protein>
<feature type="region of interest" description="Disordered" evidence="1">
    <location>
        <begin position="1"/>
        <end position="56"/>
    </location>
</feature>